<keyword evidence="1" id="KW-0732">Signal</keyword>
<evidence type="ECO:0000313" key="2">
    <source>
        <dbReference type="EMBL" id="MBP3982901.1"/>
    </source>
</evidence>
<feature type="signal peptide" evidence="1">
    <location>
        <begin position="1"/>
        <end position="21"/>
    </location>
</feature>
<reference evidence="2" key="2">
    <citation type="submission" date="2021-03" db="EMBL/GenBank/DDBJ databases">
        <authorList>
            <person name="Cao W."/>
        </authorList>
    </citation>
    <scope>NUCLEOTIDE SEQUENCE</scope>
    <source>
        <strain evidence="2">110414</strain>
    </source>
</reference>
<comment type="caution">
    <text evidence="2">The sequence shown here is derived from an EMBL/GenBank/DDBJ whole genome shotgun (WGS) entry which is preliminary data.</text>
</comment>
<reference evidence="2" key="1">
    <citation type="journal article" date="2016" name="Int. J. Syst. Evol. Microbiol.">
        <title>Pseudoxanthomonas helianthi sp. nov., isolated from roots of Jerusalem artichoke (Helianthus tuberosus).</title>
        <authorList>
            <person name="Kittiwongwattana C."/>
            <person name="Thawai C."/>
        </authorList>
    </citation>
    <scope>NUCLEOTIDE SEQUENCE</scope>
    <source>
        <strain evidence="2">110414</strain>
    </source>
</reference>
<name>A0A940WZM7_9GAMM</name>
<dbReference type="EMBL" id="JAGKTC010000001">
    <property type="protein sequence ID" value="MBP3982901.1"/>
    <property type="molecule type" value="Genomic_DNA"/>
</dbReference>
<protein>
    <recommendedName>
        <fullName evidence="4">Copper-binding protein</fullName>
    </recommendedName>
</protein>
<accession>A0A940WZM7</accession>
<proteinExistence type="predicted"/>
<dbReference type="RefSeq" id="WP_210534781.1">
    <property type="nucleotide sequence ID" value="NZ_JAGKTC010000001.1"/>
</dbReference>
<organism evidence="2 3">
    <name type="scientific">Pseudoxanthomonas helianthi</name>
    <dbReference type="NCBI Taxonomy" id="1453541"/>
    <lineage>
        <taxon>Bacteria</taxon>
        <taxon>Pseudomonadati</taxon>
        <taxon>Pseudomonadota</taxon>
        <taxon>Gammaproteobacteria</taxon>
        <taxon>Lysobacterales</taxon>
        <taxon>Lysobacteraceae</taxon>
        <taxon>Pseudoxanthomonas</taxon>
    </lineage>
</organism>
<evidence type="ECO:0000256" key="1">
    <source>
        <dbReference type="SAM" id="SignalP"/>
    </source>
</evidence>
<dbReference type="AlphaFoldDB" id="A0A940WZM7"/>
<evidence type="ECO:0008006" key="4">
    <source>
        <dbReference type="Google" id="ProtNLM"/>
    </source>
</evidence>
<evidence type="ECO:0000313" key="3">
    <source>
        <dbReference type="Proteomes" id="UP000673447"/>
    </source>
</evidence>
<dbReference type="Proteomes" id="UP000673447">
    <property type="component" value="Unassembled WGS sequence"/>
</dbReference>
<keyword evidence="3" id="KW-1185">Reference proteome</keyword>
<gene>
    <name evidence="2" type="ORF">J5837_00570</name>
</gene>
<sequence length="122" mass="12539">MRKFLMAVAATLAFAPAAVFAHGNMKPQHGGVVKMSGETVFELVVKPAAVELYVSEDDEAVAPADATASLVVTAGGKETSVPLTAGKGNAFVASQKLPKGASVGVVVKYKNGTKTFTTFKLP</sequence>
<feature type="chain" id="PRO_5036990439" description="Copper-binding protein" evidence="1">
    <location>
        <begin position="22"/>
        <end position="122"/>
    </location>
</feature>